<gene>
    <name evidence="2" type="ORF">J2S66_001904</name>
</gene>
<dbReference type="RefSeq" id="WP_310306306.1">
    <property type="nucleotide sequence ID" value="NZ_BAAAXB010000001.1"/>
</dbReference>
<comment type="caution">
    <text evidence="2">The sequence shown here is derived from an EMBL/GenBank/DDBJ whole genome shotgun (WGS) entry which is preliminary data.</text>
</comment>
<keyword evidence="3" id="KW-1185">Reference proteome</keyword>
<evidence type="ECO:0000256" key="1">
    <source>
        <dbReference type="SAM" id="MobiDB-lite"/>
    </source>
</evidence>
<dbReference type="EMBL" id="JAVDSG010000001">
    <property type="protein sequence ID" value="MDR6593520.1"/>
    <property type="molecule type" value="Genomic_DNA"/>
</dbReference>
<reference evidence="2 3" key="1">
    <citation type="submission" date="2023-07" db="EMBL/GenBank/DDBJ databases">
        <title>Sequencing the genomes of 1000 actinobacteria strains.</title>
        <authorList>
            <person name="Klenk H.-P."/>
        </authorList>
    </citation>
    <scope>NUCLEOTIDE SEQUENCE [LARGE SCALE GENOMIC DNA]</scope>
    <source>
        <strain evidence="2 3">DSM 43749</strain>
    </source>
</reference>
<proteinExistence type="predicted"/>
<name>A0ABU1PS94_9PSEU</name>
<accession>A0ABU1PS94</accession>
<sequence>MNAEIAGFLGRLMAEDDPRSTVEYTVSLGRAAHLLSLHLQRTALVLAAFSRFEDFGPEADVDSGAEADEVEAMSYETTVATGIDALRQNPHFTPELLDELFGDAAKVVVPPAVESSNADASTADSDHVASHAKYARD</sequence>
<evidence type="ECO:0000313" key="3">
    <source>
        <dbReference type="Proteomes" id="UP001268819"/>
    </source>
</evidence>
<feature type="compositionally biased region" description="Basic and acidic residues" evidence="1">
    <location>
        <begin position="124"/>
        <end position="137"/>
    </location>
</feature>
<evidence type="ECO:0000313" key="2">
    <source>
        <dbReference type="EMBL" id="MDR6593520.1"/>
    </source>
</evidence>
<feature type="region of interest" description="Disordered" evidence="1">
    <location>
        <begin position="113"/>
        <end position="137"/>
    </location>
</feature>
<organism evidence="2 3">
    <name type="scientific">Saccharothrix longispora</name>
    <dbReference type="NCBI Taxonomy" id="33920"/>
    <lineage>
        <taxon>Bacteria</taxon>
        <taxon>Bacillati</taxon>
        <taxon>Actinomycetota</taxon>
        <taxon>Actinomycetes</taxon>
        <taxon>Pseudonocardiales</taxon>
        <taxon>Pseudonocardiaceae</taxon>
        <taxon>Saccharothrix</taxon>
    </lineage>
</organism>
<dbReference type="Proteomes" id="UP001268819">
    <property type="component" value="Unassembled WGS sequence"/>
</dbReference>
<protein>
    <submittedName>
        <fullName evidence="2">Uncharacterized protein</fullName>
    </submittedName>
</protein>